<dbReference type="PANTHER" id="PTHR43151">
    <property type="entry name" value="FEOA FAMILY PROTEIN"/>
    <property type="match status" value="1"/>
</dbReference>
<dbReference type="InterPro" id="IPR008988">
    <property type="entry name" value="Transcriptional_repressor_C"/>
</dbReference>
<proteinExistence type="predicted"/>
<comment type="caution">
    <text evidence="3">The sequence shown here is derived from an EMBL/GenBank/DDBJ whole genome shotgun (WGS) entry which is preliminary data.</text>
</comment>
<organism evidence="3 4">
    <name type="scientific">Candidatus Stercoripulliclostridium pullicola</name>
    <dbReference type="NCBI Taxonomy" id="2840953"/>
    <lineage>
        <taxon>Bacteria</taxon>
        <taxon>Bacillati</taxon>
        <taxon>Bacillota</taxon>
        <taxon>Clostridia</taxon>
        <taxon>Eubacteriales</taxon>
        <taxon>Candidatus Stercoripulliclostridium</taxon>
    </lineage>
</organism>
<protein>
    <submittedName>
        <fullName evidence="3">Ferrous iron transport protein A</fullName>
    </submittedName>
</protein>
<dbReference type="Proteomes" id="UP000727857">
    <property type="component" value="Unassembled WGS sequence"/>
</dbReference>
<feature type="domain" description="Ferrous iron transporter FeoA-like" evidence="2">
    <location>
        <begin position="1"/>
        <end position="71"/>
    </location>
</feature>
<dbReference type="SMART" id="SM00899">
    <property type="entry name" value="FeoA"/>
    <property type="match status" value="1"/>
</dbReference>
<dbReference type="InterPro" id="IPR007167">
    <property type="entry name" value="Fe-transptr_FeoA-like"/>
</dbReference>
<evidence type="ECO:0000313" key="3">
    <source>
        <dbReference type="EMBL" id="MBO8423552.1"/>
    </source>
</evidence>
<gene>
    <name evidence="3" type="ORF">IAB16_00810</name>
</gene>
<dbReference type="GO" id="GO:0046914">
    <property type="term" value="F:transition metal ion binding"/>
    <property type="evidence" value="ECO:0007669"/>
    <property type="project" value="InterPro"/>
</dbReference>
<dbReference type="InterPro" id="IPR038157">
    <property type="entry name" value="FeoA_core_dom"/>
</dbReference>
<sequence length="76" mass="8102">MPLVFAPHGKLLKVVKIMTDEKTKKHLENLGITIGSAITVISGSGKSTICVVKDSRLALDGALATQIFVIQQQEAV</sequence>
<keyword evidence="1" id="KW-0408">Iron</keyword>
<dbReference type="EMBL" id="JADINF010000022">
    <property type="protein sequence ID" value="MBO8423552.1"/>
    <property type="molecule type" value="Genomic_DNA"/>
</dbReference>
<reference evidence="3" key="1">
    <citation type="submission" date="2020-10" db="EMBL/GenBank/DDBJ databases">
        <authorList>
            <person name="Gilroy R."/>
        </authorList>
    </citation>
    <scope>NUCLEOTIDE SEQUENCE</scope>
    <source>
        <strain evidence="3">517</strain>
    </source>
</reference>
<evidence type="ECO:0000259" key="2">
    <source>
        <dbReference type="SMART" id="SM00899"/>
    </source>
</evidence>
<name>A0A940ICW0_9FIRM</name>
<dbReference type="InterPro" id="IPR053184">
    <property type="entry name" value="FeoA-like"/>
</dbReference>
<evidence type="ECO:0000313" key="4">
    <source>
        <dbReference type="Proteomes" id="UP000727857"/>
    </source>
</evidence>
<accession>A0A940ICW0</accession>
<dbReference type="Gene3D" id="2.30.30.90">
    <property type="match status" value="1"/>
</dbReference>
<dbReference type="Pfam" id="PF04023">
    <property type="entry name" value="FeoA"/>
    <property type="match status" value="1"/>
</dbReference>
<dbReference type="AlphaFoldDB" id="A0A940ICW0"/>
<reference evidence="3" key="2">
    <citation type="journal article" date="2021" name="PeerJ">
        <title>Extensive microbial diversity within the chicken gut microbiome revealed by metagenomics and culture.</title>
        <authorList>
            <person name="Gilroy R."/>
            <person name="Ravi A."/>
            <person name="Getino M."/>
            <person name="Pursley I."/>
            <person name="Horton D.L."/>
            <person name="Alikhan N.F."/>
            <person name="Baker D."/>
            <person name="Gharbi K."/>
            <person name="Hall N."/>
            <person name="Watson M."/>
            <person name="Adriaenssens E.M."/>
            <person name="Foster-Nyarko E."/>
            <person name="Jarju S."/>
            <person name="Secka A."/>
            <person name="Antonio M."/>
            <person name="Oren A."/>
            <person name="Chaudhuri R.R."/>
            <person name="La Ragione R."/>
            <person name="Hildebrand F."/>
            <person name="Pallen M.J."/>
        </authorList>
    </citation>
    <scope>NUCLEOTIDE SEQUENCE</scope>
    <source>
        <strain evidence="3">517</strain>
    </source>
</reference>
<evidence type="ECO:0000256" key="1">
    <source>
        <dbReference type="ARBA" id="ARBA00023004"/>
    </source>
</evidence>
<dbReference type="PANTHER" id="PTHR43151:SF1">
    <property type="entry name" value="SSR2333 PROTEIN"/>
    <property type="match status" value="1"/>
</dbReference>
<dbReference type="SUPFAM" id="SSF50037">
    <property type="entry name" value="C-terminal domain of transcriptional repressors"/>
    <property type="match status" value="1"/>
</dbReference>